<evidence type="ECO:0000256" key="3">
    <source>
        <dbReference type="ARBA" id="ARBA00023125"/>
    </source>
</evidence>
<gene>
    <name evidence="7" type="ORF">DFR41_102460</name>
</gene>
<dbReference type="Pfam" id="PF02311">
    <property type="entry name" value="AraC_binding"/>
    <property type="match status" value="1"/>
</dbReference>
<protein>
    <submittedName>
        <fullName evidence="7">AraC-like DNA-binding protein</fullName>
    </submittedName>
</protein>
<dbReference type="FunFam" id="1.10.10.60:FF:000132">
    <property type="entry name" value="AraC family transcriptional regulator"/>
    <property type="match status" value="1"/>
</dbReference>
<evidence type="ECO:0000256" key="4">
    <source>
        <dbReference type="ARBA" id="ARBA00023163"/>
    </source>
</evidence>
<keyword evidence="8" id="KW-1185">Reference proteome</keyword>
<accession>A0A370FQC3</accession>
<dbReference type="SUPFAM" id="SSF46689">
    <property type="entry name" value="Homeodomain-like"/>
    <property type="match status" value="1"/>
</dbReference>
<keyword evidence="4" id="KW-0804">Transcription</keyword>
<dbReference type="GO" id="GO:0043565">
    <property type="term" value="F:sequence-specific DNA binding"/>
    <property type="evidence" value="ECO:0007669"/>
    <property type="project" value="InterPro"/>
</dbReference>
<keyword evidence="1" id="KW-0678">Repressor</keyword>
<keyword evidence="2" id="KW-0805">Transcription regulation</keyword>
<feature type="domain" description="HTH araC/xylS-type" evidence="6">
    <location>
        <begin position="219"/>
        <end position="319"/>
    </location>
</feature>
<dbReference type="Gene3D" id="2.60.120.10">
    <property type="entry name" value="Jelly Rolls"/>
    <property type="match status" value="1"/>
</dbReference>
<feature type="region of interest" description="Disordered" evidence="5">
    <location>
        <begin position="1"/>
        <end position="61"/>
    </location>
</feature>
<evidence type="ECO:0000256" key="2">
    <source>
        <dbReference type="ARBA" id="ARBA00023015"/>
    </source>
</evidence>
<keyword evidence="3 7" id="KW-0238">DNA-binding</keyword>
<dbReference type="InterPro" id="IPR003313">
    <property type="entry name" value="AraC-bd"/>
</dbReference>
<dbReference type="InterPro" id="IPR018060">
    <property type="entry name" value="HTH_AraC"/>
</dbReference>
<dbReference type="PANTHER" id="PTHR11019:SF199">
    <property type="entry name" value="HTH-TYPE TRANSCRIPTIONAL REGULATOR NIMR"/>
    <property type="match status" value="1"/>
</dbReference>
<dbReference type="AlphaFoldDB" id="A0A370FQC3"/>
<dbReference type="SUPFAM" id="SSF51182">
    <property type="entry name" value="RmlC-like cupins"/>
    <property type="match status" value="1"/>
</dbReference>
<dbReference type="InterPro" id="IPR009057">
    <property type="entry name" value="Homeodomain-like_sf"/>
</dbReference>
<dbReference type="PROSITE" id="PS01124">
    <property type="entry name" value="HTH_ARAC_FAMILY_2"/>
    <property type="match status" value="1"/>
</dbReference>
<evidence type="ECO:0000256" key="1">
    <source>
        <dbReference type="ARBA" id="ARBA00022491"/>
    </source>
</evidence>
<dbReference type="Pfam" id="PF12833">
    <property type="entry name" value="HTH_18"/>
    <property type="match status" value="1"/>
</dbReference>
<evidence type="ECO:0000313" key="7">
    <source>
        <dbReference type="EMBL" id="RDI27423.1"/>
    </source>
</evidence>
<dbReference type="CDD" id="cd06124">
    <property type="entry name" value="cupin_NimR-like_N"/>
    <property type="match status" value="1"/>
</dbReference>
<dbReference type="PANTHER" id="PTHR11019">
    <property type="entry name" value="HTH-TYPE TRANSCRIPTIONAL REGULATOR NIMR"/>
    <property type="match status" value="1"/>
</dbReference>
<dbReference type="GO" id="GO:0003700">
    <property type="term" value="F:DNA-binding transcription factor activity"/>
    <property type="evidence" value="ECO:0007669"/>
    <property type="project" value="InterPro"/>
</dbReference>
<evidence type="ECO:0000259" key="6">
    <source>
        <dbReference type="PROSITE" id="PS01124"/>
    </source>
</evidence>
<proteinExistence type="predicted"/>
<dbReference type="STRING" id="433924.NS331_12920"/>
<dbReference type="InterPro" id="IPR011051">
    <property type="entry name" value="RmlC_Cupin_sf"/>
</dbReference>
<name>A0A370FQC3_9BURK</name>
<comment type="caution">
    <text evidence="7">The sequence shown here is derived from an EMBL/GenBank/DDBJ whole genome shotgun (WGS) entry which is preliminary data.</text>
</comment>
<evidence type="ECO:0000313" key="8">
    <source>
        <dbReference type="Proteomes" id="UP000255265"/>
    </source>
</evidence>
<evidence type="ECO:0000256" key="5">
    <source>
        <dbReference type="SAM" id="MobiDB-lite"/>
    </source>
</evidence>
<feature type="compositionally biased region" description="Low complexity" evidence="5">
    <location>
        <begin position="29"/>
        <end position="57"/>
    </location>
</feature>
<dbReference type="InterPro" id="IPR014710">
    <property type="entry name" value="RmlC-like_jellyroll"/>
</dbReference>
<dbReference type="Proteomes" id="UP000255265">
    <property type="component" value="Unassembled WGS sequence"/>
</dbReference>
<sequence length="321" mass="35174">MVGGEKRQNADTLPTSVENMPDLAPPAEAPAARAPLLPRTASAVPRAAPAPSAAAPAHSVGPLTPHLYAPDALRPLRAKEHFLSADTQVEPHTHPWPQLTFSTRGVIRLSTRDGSYIIPPSRALWVPADVPHSITLVEDAELRTVYLHRWLGPDWARCEVLEISPLLRALMLALDTTPDGLPPADPASPQRERWIAPLLVDELERAQQIRIDVPLPQDKRLRQLCEAVLRAPDDRATLAERARGIGASERTVARLFRDQLGMSWQAWRQQAVLAHALPLLARGMAVSQVATACGYATDSAFCAMFKQATGKSPTAFQHRRR</sequence>
<reference evidence="7 8" key="1">
    <citation type="submission" date="2018-07" db="EMBL/GenBank/DDBJ databases">
        <title>Genomic Encyclopedia of Type Strains, Phase IV (KMG-IV): sequencing the most valuable type-strain genomes for metagenomic binning, comparative biology and taxonomic classification.</title>
        <authorList>
            <person name="Goeker M."/>
        </authorList>
    </citation>
    <scope>NUCLEOTIDE SEQUENCE [LARGE SCALE GENOMIC DNA]</scope>
    <source>
        <strain evidence="7 8">DSM 21352</strain>
    </source>
</reference>
<dbReference type="SMART" id="SM00342">
    <property type="entry name" value="HTH_ARAC"/>
    <property type="match status" value="1"/>
</dbReference>
<organism evidence="7 8">
    <name type="scientific">Pseudacidovorax intermedius</name>
    <dbReference type="NCBI Taxonomy" id="433924"/>
    <lineage>
        <taxon>Bacteria</taxon>
        <taxon>Pseudomonadati</taxon>
        <taxon>Pseudomonadota</taxon>
        <taxon>Betaproteobacteria</taxon>
        <taxon>Burkholderiales</taxon>
        <taxon>Comamonadaceae</taxon>
        <taxon>Pseudacidovorax</taxon>
    </lineage>
</organism>
<dbReference type="EMBL" id="QQAV01000002">
    <property type="protein sequence ID" value="RDI27423.1"/>
    <property type="molecule type" value="Genomic_DNA"/>
</dbReference>
<dbReference type="Gene3D" id="1.10.10.60">
    <property type="entry name" value="Homeodomain-like"/>
    <property type="match status" value="1"/>
</dbReference>